<organism evidence="10 11">
    <name type="scientific">Lutibacter flavus</name>
    <dbReference type="NCBI Taxonomy" id="691689"/>
    <lineage>
        <taxon>Bacteria</taxon>
        <taxon>Pseudomonadati</taxon>
        <taxon>Bacteroidota</taxon>
        <taxon>Flavobacteriia</taxon>
        <taxon>Flavobacteriales</taxon>
        <taxon>Flavobacteriaceae</taxon>
        <taxon>Lutibacter</taxon>
    </lineage>
</organism>
<keyword evidence="4" id="KW-0460">Magnesium</keyword>
<dbReference type="OrthoDB" id="190276at2"/>
<evidence type="ECO:0000256" key="8">
    <source>
        <dbReference type="ARBA" id="ARBA00023204"/>
    </source>
</evidence>
<dbReference type="RefSeq" id="WP_089378977.1">
    <property type="nucleotide sequence ID" value="NZ_FZNX01000005.1"/>
</dbReference>
<dbReference type="PANTHER" id="PTHR31212">
    <property type="entry name" value="ALPHA-KETOGLUTARATE-DEPENDENT DIOXYGENASE ALKB HOMOLOG 3"/>
    <property type="match status" value="1"/>
</dbReference>
<dbReference type="InterPro" id="IPR005123">
    <property type="entry name" value="Oxoglu/Fe-dep_dioxygenase_dom"/>
</dbReference>
<keyword evidence="3" id="KW-0227">DNA damage</keyword>
<dbReference type="Gene3D" id="2.60.120.590">
    <property type="entry name" value="Alpha-ketoglutarate-dependent dioxygenase AlkB-like"/>
    <property type="match status" value="1"/>
</dbReference>
<proteinExistence type="predicted"/>
<dbReference type="AlphaFoldDB" id="A0A238YPX9"/>
<dbReference type="GO" id="GO:0051213">
    <property type="term" value="F:dioxygenase activity"/>
    <property type="evidence" value="ECO:0007669"/>
    <property type="project" value="UniProtKB-KW"/>
</dbReference>
<evidence type="ECO:0000259" key="9">
    <source>
        <dbReference type="PROSITE" id="PS51471"/>
    </source>
</evidence>
<name>A0A238YPX9_9FLAO</name>
<sequence length="200" mass="23095">MDLFNKNSNQNILPFDGEVLNYGLILNNKDCQFYLNTFLNADFWTHDELAMFGKRIKTTRKVAWFGDLDHQYSYSSSVKHAIPWTPELISIKNLIEKETGEVFNSCLLNLYHNGNEGMGWHQDNEKELGKNPVIASLSLGTARKFSFKHIQTKQKVDVVLEAGSLLLIKGETQENWLHSLPKTTKIKFPRVNLTFRNIYN</sequence>
<dbReference type="SUPFAM" id="SSF51197">
    <property type="entry name" value="Clavaminate synthase-like"/>
    <property type="match status" value="1"/>
</dbReference>
<dbReference type="GO" id="GO:0016705">
    <property type="term" value="F:oxidoreductase activity, acting on paired donors, with incorporation or reduction of molecular oxygen"/>
    <property type="evidence" value="ECO:0007669"/>
    <property type="project" value="UniProtKB-ARBA"/>
</dbReference>
<dbReference type="PANTHER" id="PTHR31212:SF4">
    <property type="entry name" value="ALPHA-KETOGLUTARATE-DEPENDENT DIOXYGENASE ALKB HOMOLOG 3"/>
    <property type="match status" value="1"/>
</dbReference>
<dbReference type="GO" id="GO:0016787">
    <property type="term" value="F:hydrolase activity"/>
    <property type="evidence" value="ECO:0007669"/>
    <property type="project" value="UniProtKB-ARBA"/>
</dbReference>
<dbReference type="GO" id="GO:0046872">
    <property type="term" value="F:metal ion binding"/>
    <property type="evidence" value="ECO:0007669"/>
    <property type="project" value="UniProtKB-KW"/>
</dbReference>
<dbReference type="Pfam" id="PF13532">
    <property type="entry name" value="2OG-FeII_Oxy_2"/>
    <property type="match status" value="1"/>
</dbReference>
<evidence type="ECO:0000256" key="6">
    <source>
        <dbReference type="ARBA" id="ARBA00023002"/>
    </source>
</evidence>
<evidence type="ECO:0000313" key="11">
    <source>
        <dbReference type="Proteomes" id="UP000198412"/>
    </source>
</evidence>
<feature type="domain" description="Fe2OG dioxygenase" evidence="9">
    <location>
        <begin position="102"/>
        <end position="199"/>
    </location>
</feature>
<evidence type="ECO:0000256" key="7">
    <source>
        <dbReference type="ARBA" id="ARBA00023004"/>
    </source>
</evidence>
<evidence type="ECO:0000256" key="5">
    <source>
        <dbReference type="ARBA" id="ARBA00022964"/>
    </source>
</evidence>
<dbReference type="InterPro" id="IPR032854">
    <property type="entry name" value="ALKBH3"/>
</dbReference>
<keyword evidence="6" id="KW-0560">Oxidoreductase</keyword>
<evidence type="ECO:0000256" key="3">
    <source>
        <dbReference type="ARBA" id="ARBA00022763"/>
    </source>
</evidence>
<comment type="cofactor">
    <cofactor evidence="1">
        <name>Fe(2+)</name>
        <dbReference type="ChEBI" id="CHEBI:29033"/>
    </cofactor>
</comment>
<keyword evidence="8" id="KW-0234">DNA repair</keyword>
<reference evidence="11" key="1">
    <citation type="submission" date="2017-06" db="EMBL/GenBank/DDBJ databases">
        <authorList>
            <person name="Varghese N."/>
            <person name="Submissions S."/>
        </authorList>
    </citation>
    <scope>NUCLEOTIDE SEQUENCE [LARGE SCALE GENOMIC DNA]</scope>
    <source>
        <strain evidence="11">DSM 27993</strain>
    </source>
</reference>
<keyword evidence="5 10" id="KW-0223">Dioxygenase</keyword>
<dbReference type="GO" id="GO:0032451">
    <property type="term" value="F:demethylase activity"/>
    <property type="evidence" value="ECO:0007669"/>
    <property type="project" value="UniProtKB-ARBA"/>
</dbReference>
<dbReference type="InterPro" id="IPR037151">
    <property type="entry name" value="AlkB-like_sf"/>
</dbReference>
<dbReference type="PROSITE" id="PS51471">
    <property type="entry name" value="FE2OG_OXY"/>
    <property type="match status" value="1"/>
</dbReference>
<dbReference type="GO" id="GO:0140097">
    <property type="term" value="F:catalytic activity, acting on DNA"/>
    <property type="evidence" value="ECO:0007669"/>
    <property type="project" value="UniProtKB-ARBA"/>
</dbReference>
<keyword evidence="7" id="KW-0408">Iron</keyword>
<dbReference type="Proteomes" id="UP000198412">
    <property type="component" value="Unassembled WGS sequence"/>
</dbReference>
<protein>
    <submittedName>
        <fullName evidence="10">Alkylated DNA repair dioxygenase AlkB</fullName>
    </submittedName>
</protein>
<evidence type="ECO:0000313" key="10">
    <source>
        <dbReference type="EMBL" id="SNR72761.1"/>
    </source>
</evidence>
<keyword evidence="2" id="KW-0479">Metal-binding</keyword>
<gene>
    <name evidence="10" type="ORF">SAMN04488111_2690</name>
</gene>
<evidence type="ECO:0000256" key="4">
    <source>
        <dbReference type="ARBA" id="ARBA00022842"/>
    </source>
</evidence>
<dbReference type="FunFam" id="2.60.120.590:FF:000004">
    <property type="entry name" value="DNA oxidative demethylase ALKBH2"/>
    <property type="match status" value="1"/>
</dbReference>
<dbReference type="InterPro" id="IPR027450">
    <property type="entry name" value="AlkB-like"/>
</dbReference>
<dbReference type="GO" id="GO:0006307">
    <property type="term" value="P:DNA alkylation repair"/>
    <property type="evidence" value="ECO:0007669"/>
    <property type="project" value="InterPro"/>
</dbReference>
<accession>A0A238YPX9</accession>
<evidence type="ECO:0000256" key="2">
    <source>
        <dbReference type="ARBA" id="ARBA00022723"/>
    </source>
</evidence>
<evidence type="ECO:0000256" key="1">
    <source>
        <dbReference type="ARBA" id="ARBA00001954"/>
    </source>
</evidence>
<keyword evidence="11" id="KW-1185">Reference proteome</keyword>
<dbReference type="EMBL" id="FZNX01000005">
    <property type="protein sequence ID" value="SNR72761.1"/>
    <property type="molecule type" value="Genomic_DNA"/>
</dbReference>